<organism evidence="3">
    <name type="scientific">Dulem virus 202</name>
    <dbReference type="NCBI Taxonomy" id="3145679"/>
    <lineage>
        <taxon>Viruses</taxon>
        <taxon>Monodnaviria</taxon>
        <taxon>Sangervirae</taxon>
        <taxon>Phixviricota</taxon>
        <taxon>Malgrandaviricetes</taxon>
        <taxon>Petitvirales</taxon>
        <taxon>Microviridae</taxon>
        <taxon>Microvirus</taxon>
    </lineage>
</organism>
<reference evidence="3" key="1">
    <citation type="submission" date="2024-03" db="EMBL/GenBank/DDBJ databases">
        <title>Diverse circular DNA viruses in blood, oral, and fecal samples of captive lemurs.</title>
        <authorList>
            <person name="Paietta E.N."/>
            <person name="Kraberger S."/>
            <person name="Lund M.C."/>
            <person name="Custer J.M."/>
            <person name="Vargas K.M."/>
            <person name="Ehmke E.E."/>
            <person name="Yoder A.D."/>
            <person name="Varsani A."/>
        </authorList>
    </citation>
    <scope>NUCLEOTIDE SEQUENCE</scope>
    <source>
        <strain evidence="1">Duke_21_61</strain>
        <strain evidence="2">Duke_24FS_68</strain>
        <strain evidence="3">Duke_26_54</strain>
        <strain evidence="4">Duke_28FS_65</strain>
    </source>
</reference>
<dbReference type="EMBL" id="PP511808">
    <property type="protein sequence ID" value="XCD07766.1"/>
    <property type="molecule type" value="Genomic_DNA"/>
</dbReference>
<evidence type="ECO:0000313" key="3">
    <source>
        <dbReference type="EMBL" id="XCD06927.1"/>
    </source>
</evidence>
<protein>
    <submittedName>
        <fullName evidence="3">DNA binding protein</fullName>
    </submittedName>
</protein>
<dbReference type="EMBL" id="PP511546">
    <property type="protein sequence ID" value="XCD05334.1"/>
    <property type="molecule type" value="Genomic_DNA"/>
</dbReference>
<evidence type="ECO:0000313" key="4">
    <source>
        <dbReference type="EMBL" id="XCD07766.1"/>
    </source>
</evidence>
<accession>A0AAU8B4X5</accession>
<sequence>MAHRMPVNPKKDKKVFTNTAKKTKKINVNPKPSRGGIRL</sequence>
<evidence type="ECO:0000313" key="2">
    <source>
        <dbReference type="EMBL" id="XCD05334.1"/>
    </source>
</evidence>
<dbReference type="EMBL" id="PP511406">
    <property type="protein sequence ID" value="XCD03966.1"/>
    <property type="molecule type" value="Genomic_DNA"/>
</dbReference>
<evidence type="ECO:0000313" key="1">
    <source>
        <dbReference type="EMBL" id="XCD03966.1"/>
    </source>
</evidence>
<name>A0AAU8B4X5_9VIRU</name>
<proteinExistence type="predicted"/>
<dbReference type="EMBL" id="PP511728">
    <property type="protein sequence ID" value="XCD06927.1"/>
    <property type="molecule type" value="Genomic_DNA"/>
</dbReference>